<evidence type="ECO:0000313" key="1">
    <source>
        <dbReference type="EMBL" id="JAD38644.1"/>
    </source>
</evidence>
<reference evidence="1" key="2">
    <citation type="journal article" date="2015" name="Data Brief">
        <title>Shoot transcriptome of the giant reed, Arundo donax.</title>
        <authorList>
            <person name="Barrero R.A."/>
            <person name="Guerrero F.D."/>
            <person name="Moolhuijzen P."/>
            <person name="Goolsby J.A."/>
            <person name="Tidwell J."/>
            <person name="Bellgard S.E."/>
            <person name="Bellgard M.I."/>
        </authorList>
    </citation>
    <scope>NUCLEOTIDE SEQUENCE</scope>
    <source>
        <tissue evidence="1">Shoot tissue taken approximately 20 cm above the soil surface</tissue>
    </source>
</reference>
<accession>A0A0A8ZGZ2</accession>
<organism evidence="1">
    <name type="scientific">Arundo donax</name>
    <name type="common">Giant reed</name>
    <name type="synonym">Donax arundinaceus</name>
    <dbReference type="NCBI Taxonomy" id="35708"/>
    <lineage>
        <taxon>Eukaryota</taxon>
        <taxon>Viridiplantae</taxon>
        <taxon>Streptophyta</taxon>
        <taxon>Embryophyta</taxon>
        <taxon>Tracheophyta</taxon>
        <taxon>Spermatophyta</taxon>
        <taxon>Magnoliopsida</taxon>
        <taxon>Liliopsida</taxon>
        <taxon>Poales</taxon>
        <taxon>Poaceae</taxon>
        <taxon>PACMAD clade</taxon>
        <taxon>Arundinoideae</taxon>
        <taxon>Arundineae</taxon>
        <taxon>Arundo</taxon>
    </lineage>
</organism>
<dbReference type="EMBL" id="GBRH01259251">
    <property type="protein sequence ID" value="JAD38644.1"/>
    <property type="molecule type" value="Transcribed_RNA"/>
</dbReference>
<reference evidence="1" key="1">
    <citation type="submission" date="2014-09" db="EMBL/GenBank/DDBJ databases">
        <authorList>
            <person name="Magalhaes I.L.F."/>
            <person name="Oliveira U."/>
            <person name="Santos F.R."/>
            <person name="Vidigal T.H.D.A."/>
            <person name="Brescovit A.D."/>
            <person name="Santos A.J."/>
        </authorList>
    </citation>
    <scope>NUCLEOTIDE SEQUENCE</scope>
    <source>
        <tissue evidence="1">Shoot tissue taken approximately 20 cm above the soil surface</tissue>
    </source>
</reference>
<name>A0A0A8ZGZ2_ARUDO</name>
<protein>
    <submittedName>
        <fullName evidence="1">Uncharacterized protein</fullName>
    </submittedName>
</protein>
<proteinExistence type="predicted"/>
<sequence>MFYICLER</sequence>